<keyword evidence="6" id="KW-1185">Reference proteome</keyword>
<accession>L1J4B8</accession>
<dbReference type="AlphaFoldDB" id="L1J4B8"/>
<keyword evidence="2" id="KW-0547">Nucleotide-binding</keyword>
<evidence type="ECO:0000256" key="1">
    <source>
        <dbReference type="ARBA" id="ARBA00022598"/>
    </source>
</evidence>
<dbReference type="EnsemblProtists" id="EKX42930">
    <property type="protein sequence ID" value="EKX42930"/>
    <property type="gene ID" value="GUITHDRAFT_95508"/>
</dbReference>
<dbReference type="PANTHER" id="PTHR12241">
    <property type="entry name" value="TUBULIN POLYGLUTAMYLASE"/>
    <property type="match status" value="1"/>
</dbReference>
<dbReference type="GO" id="GO:0070740">
    <property type="term" value="F:tubulin-glutamic acid ligase activity"/>
    <property type="evidence" value="ECO:0007669"/>
    <property type="project" value="TreeGrafter"/>
</dbReference>
<organism evidence="4">
    <name type="scientific">Guillardia theta (strain CCMP2712)</name>
    <name type="common">Cryptophyte</name>
    <dbReference type="NCBI Taxonomy" id="905079"/>
    <lineage>
        <taxon>Eukaryota</taxon>
        <taxon>Cryptophyceae</taxon>
        <taxon>Pyrenomonadales</taxon>
        <taxon>Geminigeraceae</taxon>
        <taxon>Guillardia</taxon>
    </lineage>
</organism>
<dbReference type="SUPFAM" id="SSF56059">
    <property type="entry name" value="Glutathione synthetase ATP-binding domain-like"/>
    <property type="match status" value="1"/>
</dbReference>
<dbReference type="KEGG" id="gtt:GUITHDRAFT_95508"/>
<reference evidence="4 6" key="1">
    <citation type="journal article" date="2012" name="Nature">
        <title>Algal genomes reveal evolutionary mosaicism and the fate of nucleomorphs.</title>
        <authorList>
            <consortium name="DOE Joint Genome Institute"/>
            <person name="Curtis B.A."/>
            <person name="Tanifuji G."/>
            <person name="Burki F."/>
            <person name="Gruber A."/>
            <person name="Irimia M."/>
            <person name="Maruyama S."/>
            <person name="Arias M.C."/>
            <person name="Ball S.G."/>
            <person name="Gile G.H."/>
            <person name="Hirakawa Y."/>
            <person name="Hopkins J.F."/>
            <person name="Kuo A."/>
            <person name="Rensing S.A."/>
            <person name="Schmutz J."/>
            <person name="Symeonidi A."/>
            <person name="Elias M."/>
            <person name="Eveleigh R.J."/>
            <person name="Herman E.K."/>
            <person name="Klute M.J."/>
            <person name="Nakayama T."/>
            <person name="Obornik M."/>
            <person name="Reyes-Prieto A."/>
            <person name="Armbrust E.V."/>
            <person name="Aves S.J."/>
            <person name="Beiko R.G."/>
            <person name="Coutinho P."/>
            <person name="Dacks J.B."/>
            <person name="Durnford D.G."/>
            <person name="Fast N.M."/>
            <person name="Green B.R."/>
            <person name="Grisdale C.J."/>
            <person name="Hempel F."/>
            <person name="Henrissat B."/>
            <person name="Hoppner M.P."/>
            <person name="Ishida K."/>
            <person name="Kim E."/>
            <person name="Koreny L."/>
            <person name="Kroth P.G."/>
            <person name="Liu Y."/>
            <person name="Malik S.B."/>
            <person name="Maier U.G."/>
            <person name="McRose D."/>
            <person name="Mock T."/>
            <person name="Neilson J.A."/>
            <person name="Onodera N.T."/>
            <person name="Poole A.M."/>
            <person name="Pritham E.J."/>
            <person name="Richards T.A."/>
            <person name="Rocap G."/>
            <person name="Roy S.W."/>
            <person name="Sarai C."/>
            <person name="Schaack S."/>
            <person name="Shirato S."/>
            <person name="Slamovits C.H."/>
            <person name="Spencer D.F."/>
            <person name="Suzuki S."/>
            <person name="Worden A.Z."/>
            <person name="Zauner S."/>
            <person name="Barry K."/>
            <person name="Bell C."/>
            <person name="Bharti A.K."/>
            <person name="Crow J.A."/>
            <person name="Grimwood J."/>
            <person name="Kramer R."/>
            <person name="Lindquist E."/>
            <person name="Lucas S."/>
            <person name="Salamov A."/>
            <person name="McFadden G.I."/>
            <person name="Lane C.E."/>
            <person name="Keeling P.J."/>
            <person name="Gray M.W."/>
            <person name="Grigoriev I.V."/>
            <person name="Archibald J.M."/>
        </authorList>
    </citation>
    <scope>NUCLEOTIDE SEQUENCE</scope>
    <source>
        <strain evidence="4 6">CCMP2712</strain>
    </source>
</reference>
<evidence type="ECO:0000256" key="2">
    <source>
        <dbReference type="ARBA" id="ARBA00022741"/>
    </source>
</evidence>
<dbReference type="PaxDb" id="55529-EKX42930"/>
<dbReference type="Pfam" id="PF03133">
    <property type="entry name" value="TTL"/>
    <property type="match status" value="1"/>
</dbReference>
<feature type="non-terminal residue" evidence="4">
    <location>
        <position position="319"/>
    </location>
</feature>
<proteinExistence type="predicted"/>
<dbReference type="eggNOG" id="KOG2157">
    <property type="taxonomic scope" value="Eukaryota"/>
</dbReference>
<evidence type="ECO:0000313" key="5">
    <source>
        <dbReference type="EnsemblProtists" id="EKX42930"/>
    </source>
</evidence>
<evidence type="ECO:0000313" key="4">
    <source>
        <dbReference type="EMBL" id="EKX42930.1"/>
    </source>
</evidence>
<dbReference type="GO" id="GO:0000226">
    <property type="term" value="P:microtubule cytoskeleton organization"/>
    <property type="evidence" value="ECO:0007669"/>
    <property type="project" value="TreeGrafter"/>
</dbReference>
<reference evidence="5" key="3">
    <citation type="submission" date="2015-06" db="UniProtKB">
        <authorList>
            <consortium name="EnsemblProtists"/>
        </authorList>
    </citation>
    <scope>IDENTIFICATION</scope>
</reference>
<dbReference type="PANTHER" id="PTHR12241:SF118">
    <property type="entry name" value="TUBULIN POLYGLUTAMYLASE TTLL2-RELATED"/>
    <property type="match status" value="1"/>
</dbReference>
<dbReference type="GO" id="GO:0036064">
    <property type="term" value="C:ciliary basal body"/>
    <property type="evidence" value="ECO:0007669"/>
    <property type="project" value="TreeGrafter"/>
</dbReference>
<dbReference type="GO" id="GO:0015631">
    <property type="term" value="F:tubulin binding"/>
    <property type="evidence" value="ECO:0007669"/>
    <property type="project" value="TreeGrafter"/>
</dbReference>
<dbReference type="Gene3D" id="3.30.470.20">
    <property type="entry name" value="ATP-grasp fold, B domain"/>
    <property type="match status" value="1"/>
</dbReference>
<dbReference type="GO" id="GO:0005524">
    <property type="term" value="F:ATP binding"/>
    <property type="evidence" value="ECO:0007669"/>
    <property type="project" value="UniProtKB-KW"/>
</dbReference>
<keyword evidence="3" id="KW-0067">ATP-binding</keyword>
<protein>
    <submittedName>
        <fullName evidence="4 5">Uncharacterized protein</fullName>
    </submittedName>
</protein>
<dbReference type="OMA" id="KPIWICK"/>
<dbReference type="InterPro" id="IPR004344">
    <property type="entry name" value="TTL/TTLL_fam"/>
</dbReference>
<dbReference type="EMBL" id="JH993013">
    <property type="protein sequence ID" value="EKX42930.1"/>
    <property type="molecule type" value="Genomic_DNA"/>
</dbReference>
<keyword evidence="1" id="KW-0436">Ligase</keyword>
<dbReference type="RefSeq" id="XP_005829910.1">
    <property type="nucleotide sequence ID" value="XM_005829853.1"/>
</dbReference>
<dbReference type="PROSITE" id="PS51221">
    <property type="entry name" value="TTL"/>
    <property type="match status" value="1"/>
</dbReference>
<dbReference type="Proteomes" id="UP000011087">
    <property type="component" value="Unassembled WGS sequence"/>
</dbReference>
<evidence type="ECO:0000256" key="3">
    <source>
        <dbReference type="ARBA" id="ARBA00022840"/>
    </source>
</evidence>
<reference evidence="6" key="2">
    <citation type="submission" date="2012-11" db="EMBL/GenBank/DDBJ databases">
        <authorList>
            <person name="Kuo A."/>
            <person name="Curtis B.A."/>
            <person name="Tanifuji G."/>
            <person name="Burki F."/>
            <person name="Gruber A."/>
            <person name="Irimia M."/>
            <person name="Maruyama S."/>
            <person name="Arias M.C."/>
            <person name="Ball S.G."/>
            <person name="Gile G.H."/>
            <person name="Hirakawa Y."/>
            <person name="Hopkins J.F."/>
            <person name="Rensing S.A."/>
            <person name="Schmutz J."/>
            <person name="Symeonidi A."/>
            <person name="Elias M."/>
            <person name="Eveleigh R.J."/>
            <person name="Herman E.K."/>
            <person name="Klute M.J."/>
            <person name="Nakayama T."/>
            <person name="Obornik M."/>
            <person name="Reyes-Prieto A."/>
            <person name="Armbrust E.V."/>
            <person name="Aves S.J."/>
            <person name="Beiko R.G."/>
            <person name="Coutinho P."/>
            <person name="Dacks J.B."/>
            <person name="Durnford D.G."/>
            <person name="Fast N.M."/>
            <person name="Green B.R."/>
            <person name="Grisdale C."/>
            <person name="Hempe F."/>
            <person name="Henrissat B."/>
            <person name="Hoppner M.P."/>
            <person name="Ishida K.-I."/>
            <person name="Kim E."/>
            <person name="Koreny L."/>
            <person name="Kroth P.G."/>
            <person name="Liu Y."/>
            <person name="Malik S.-B."/>
            <person name="Maier U.G."/>
            <person name="McRose D."/>
            <person name="Mock T."/>
            <person name="Neilson J.A."/>
            <person name="Onodera N.T."/>
            <person name="Poole A.M."/>
            <person name="Pritham E.J."/>
            <person name="Richards T.A."/>
            <person name="Rocap G."/>
            <person name="Roy S.W."/>
            <person name="Sarai C."/>
            <person name="Schaack S."/>
            <person name="Shirato S."/>
            <person name="Slamovits C.H."/>
            <person name="Spencer D.F."/>
            <person name="Suzuki S."/>
            <person name="Worden A.Z."/>
            <person name="Zauner S."/>
            <person name="Barry K."/>
            <person name="Bell C."/>
            <person name="Bharti A.K."/>
            <person name="Crow J.A."/>
            <person name="Grimwood J."/>
            <person name="Kramer R."/>
            <person name="Lindquist E."/>
            <person name="Lucas S."/>
            <person name="Salamov A."/>
            <person name="McFadden G.I."/>
            <person name="Lane C.E."/>
            <person name="Keeling P.J."/>
            <person name="Gray M.W."/>
            <person name="Grigoriev I.V."/>
            <person name="Archibald J.M."/>
        </authorList>
    </citation>
    <scope>NUCLEOTIDE SEQUENCE</scope>
    <source>
        <strain evidence="6">CCMP2712</strain>
    </source>
</reference>
<dbReference type="HOGENOM" id="CLU_010131_1_1_1"/>
<gene>
    <name evidence="4" type="ORF">GUITHDRAFT_95508</name>
</gene>
<dbReference type="GeneID" id="17299584"/>
<evidence type="ECO:0000313" key="6">
    <source>
        <dbReference type="Proteomes" id="UP000011087"/>
    </source>
</evidence>
<sequence>MSEEAAVIYFKCSETRVPPVIRRVLLRKGWVEWDKDKDPEELWSLHWKSGRFKLSDWDRCLSHQRINHCPKSSNITKKDNLHRNIKRLAGSYGPIFNFVPTTFVLPNEYVAFMREYAEREEEKPLWICKPSDSSRGRGIFLISDMSQLVYDQQYVVQEYIANPLLVGGFKFDLRLYVLVTSFHPIRCYLYREGLVRFATEKYSKDSSSIANLFAHLTNSSINKFSPSLDEHKDTVGSGCKWTLTRLRKYLSSAGVDDSLLFERIKHIIILTTLALWPKIPRQTSGFELFGFDVMVDSELKPWLIEVNSSPALATDTELD</sequence>
<dbReference type="OrthoDB" id="277439at2759"/>
<name>L1J4B8_GUITC</name>
<dbReference type="STRING" id="905079.L1J4B8"/>